<dbReference type="EnsemblProtists" id="EKX38361">
    <property type="protein sequence ID" value="EKX38361"/>
    <property type="gene ID" value="GUITHDRAFT_115503"/>
</dbReference>
<name>L1IQ07_GUITC</name>
<keyword evidence="4" id="KW-1185">Reference proteome</keyword>
<evidence type="ECO:0000313" key="3">
    <source>
        <dbReference type="EnsemblProtists" id="EKX38361"/>
    </source>
</evidence>
<dbReference type="EMBL" id="JH993049">
    <property type="protein sequence ID" value="EKX38361.1"/>
    <property type="molecule type" value="Genomic_DNA"/>
</dbReference>
<feature type="compositionally biased region" description="Low complexity" evidence="1">
    <location>
        <begin position="30"/>
        <end position="42"/>
    </location>
</feature>
<feature type="compositionally biased region" description="Low complexity" evidence="1">
    <location>
        <begin position="809"/>
        <end position="831"/>
    </location>
</feature>
<dbReference type="Gene3D" id="1.25.10.10">
    <property type="entry name" value="Leucine-rich Repeat Variant"/>
    <property type="match status" value="1"/>
</dbReference>
<gene>
    <name evidence="2" type="ORF">GUITHDRAFT_115503</name>
</gene>
<sequence length="905" mass="101596">MCLSGQRLRSKVIRTLADDSSDEDDGPRFSSSDRPSSSIVASGHPPSSSLWFAAIQNRSQPALRSSLRSRRVDNLSSSCSQPETKVKAGHDESGTASPDTKVPSRLERLSSLRNRAATVSHESVSNTIEPDGGRNAESWRLQTFAEAMGSDGAGYVLQQQMVKVPIQARHPLLAHEIRVQAPQGMKRCPDNMTSQLCRKPGVRRFILATIQMMMTCCFRLQVWLMLGHAVSHGFPIFTKLCNGSEQKEDTPEEESAFIMGLVKSLLQEDPHTLAGYLEKADEIWKNQETKLLWHRAILEMKDLLLEQMKSEVLSTRREFVTRLRNLCRIDDNIIVKEVLEDLCCNSNVFLFLLTIIQETISDETFHYKKMQIDAAACLRQLALYTKQRRIHLKETPEILQKAAEVLGKDGDFEFKQRLVAFVANLSIDDPGIREVMVRNSDLLNSMKDLLEHADQSAINENVLAVFFNLSMDVQQTQRILKFIPMQRLIDVLLNGSPKAKYRAAGLLKNLLKNIELHDVLSRTESIREAVAHAMARGDDETRQRATSVLKTLEGTLRRSAASQEEDHGAVQSASTRLLKVGILQGTVAGHVNVMLCRVGQEPQVFHTARVRAQDGRWVWNEELMLMVEEERADQVELKMSCRVEKPSGMEIGDAEPIPLSYILSLQDLCLTCPAYSRRDDNLVVMRMEVTLSLLDQGQPSHVAAPPLPRSEDQQPSNVPCSEQLNLLSYEWKRSLIANSDCQKLIAQTCAVAASLDENSHLQMPEKWTMYSKLLALVLDMCSHDPKNTEYLLAHDKFLQQLISLLQPLQPSAPPTSSSSSSSCSSSSCGSSRAQRKAERANETRCRKLATNLLAMCAAKTENRARVMGVFEMLRAKTWYKAKAEEAKEFANYDSEERESIVEAMN</sequence>
<organism evidence="2">
    <name type="scientific">Guillardia theta (strain CCMP2712)</name>
    <name type="common">Cryptophyte</name>
    <dbReference type="NCBI Taxonomy" id="905079"/>
    <lineage>
        <taxon>Eukaryota</taxon>
        <taxon>Cryptophyceae</taxon>
        <taxon>Pyrenomonadales</taxon>
        <taxon>Geminigeraceae</taxon>
        <taxon>Guillardia</taxon>
    </lineage>
</organism>
<reference evidence="2 4" key="1">
    <citation type="journal article" date="2012" name="Nature">
        <title>Algal genomes reveal evolutionary mosaicism and the fate of nucleomorphs.</title>
        <authorList>
            <consortium name="DOE Joint Genome Institute"/>
            <person name="Curtis B.A."/>
            <person name="Tanifuji G."/>
            <person name="Burki F."/>
            <person name="Gruber A."/>
            <person name="Irimia M."/>
            <person name="Maruyama S."/>
            <person name="Arias M.C."/>
            <person name="Ball S.G."/>
            <person name="Gile G.H."/>
            <person name="Hirakawa Y."/>
            <person name="Hopkins J.F."/>
            <person name="Kuo A."/>
            <person name="Rensing S.A."/>
            <person name="Schmutz J."/>
            <person name="Symeonidi A."/>
            <person name="Elias M."/>
            <person name="Eveleigh R.J."/>
            <person name="Herman E.K."/>
            <person name="Klute M.J."/>
            <person name="Nakayama T."/>
            <person name="Obornik M."/>
            <person name="Reyes-Prieto A."/>
            <person name="Armbrust E.V."/>
            <person name="Aves S.J."/>
            <person name="Beiko R.G."/>
            <person name="Coutinho P."/>
            <person name="Dacks J.B."/>
            <person name="Durnford D.G."/>
            <person name="Fast N.M."/>
            <person name="Green B.R."/>
            <person name="Grisdale C.J."/>
            <person name="Hempel F."/>
            <person name="Henrissat B."/>
            <person name="Hoppner M.P."/>
            <person name="Ishida K."/>
            <person name="Kim E."/>
            <person name="Koreny L."/>
            <person name="Kroth P.G."/>
            <person name="Liu Y."/>
            <person name="Malik S.B."/>
            <person name="Maier U.G."/>
            <person name="McRose D."/>
            <person name="Mock T."/>
            <person name="Neilson J.A."/>
            <person name="Onodera N.T."/>
            <person name="Poole A.M."/>
            <person name="Pritham E.J."/>
            <person name="Richards T.A."/>
            <person name="Rocap G."/>
            <person name="Roy S.W."/>
            <person name="Sarai C."/>
            <person name="Schaack S."/>
            <person name="Shirato S."/>
            <person name="Slamovits C.H."/>
            <person name="Spencer D.F."/>
            <person name="Suzuki S."/>
            <person name="Worden A.Z."/>
            <person name="Zauner S."/>
            <person name="Barry K."/>
            <person name="Bell C."/>
            <person name="Bharti A.K."/>
            <person name="Crow J.A."/>
            <person name="Grimwood J."/>
            <person name="Kramer R."/>
            <person name="Lindquist E."/>
            <person name="Lucas S."/>
            <person name="Salamov A."/>
            <person name="McFadden G.I."/>
            <person name="Lane C.E."/>
            <person name="Keeling P.J."/>
            <person name="Gray M.W."/>
            <person name="Grigoriev I.V."/>
            <person name="Archibald J.M."/>
        </authorList>
    </citation>
    <scope>NUCLEOTIDE SEQUENCE</scope>
    <source>
        <strain evidence="2 4">CCMP2712</strain>
    </source>
</reference>
<dbReference type="GeneID" id="17295156"/>
<dbReference type="RefSeq" id="XP_005825341.1">
    <property type="nucleotide sequence ID" value="XM_005825284.1"/>
</dbReference>
<dbReference type="InterPro" id="IPR011989">
    <property type="entry name" value="ARM-like"/>
</dbReference>
<evidence type="ECO:0000313" key="4">
    <source>
        <dbReference type="Proteomes" id="UP000011087"/>
    </source>
</evidence>
<proteinExistence type="predicted"/>
<feature type="region of interest" description="Disordered" evidence="1">
    <location>
        <begin position="114"/>
        <end position="133"/>
    </location>
</feature>
<evidence type="ECO:0000256" key="1">
    <source>
        <dbReference type="SAM" id="MobiDB-lite"/>
    </source>
</evidence>
<feature type="compositionally biased region" description="Polar residues" evidence="1">
    <location>
        <begin position="74"/>
        <end position="83"/>
    </location>
</feature>
<dbReference type="Proteomes" id="UP000011087">
    <property type="component" value="Unassembled WGS sequence"/>
</dbReference>
<dbReference type="PaxDb" id="55529-EKX38361"/>
<evidence type="ECO:0000313" key="2">
    <source>
        <dbReference type="EMBL" id="EKX38361.1"/>
    </source>
</evidence>
<feature type="region of interest" description="Disordered" evidence="1">
    <location>
        <begin position="809"/>
        <end position="841"/>
    </location>
</feature>
<feature type="compositionally biased region" description="Basic and acidic residues" evidence="1">
    <location>
        <begin position="84"/>
        <end position="93"/>
    </location>
</feature>
<dbReference type="InterPro" id="IPR016024">
    <property type="entry name" value="ARM-type_fold"/>
</dbReference>
<dbReference type="AlphaFoldDB" id="L1IQ07"/>
<dbReference type="HOGENOM" id="CLU_320671_0_0_1"/>
<dbReference type="KEGG" id="gtt:GUITHDRAFT_115503"/>
<reference evidence="4" key="2">
    <citation type="submission" date="2012-11" db="EMBL/GenBank/DDBJ databases">
        <authorList>
            <person name="Kuo A."/>
            <person name="Curtis B.A."/>
            <person name="Tanifuji G."/>
            <person name="Burki F."/>
            <person name="Gruber A."/>
            <person name="Irimia M."/>
            <person name="Maruyama S."/>
            <person name="Arias M.C."/>
            <person name="Ball S.G."/>
            <person name="Gile G.H."/>
            <person name="Hirakawa Y."/>
            <person name="Hopkins J.F."/>
            <person name="Rensing S.A."/>
            <person name="Schmutz J."/>
            <person name="Symeonidi A."/>
            <person name="Elias M."/>
            <person name="Eveleigh R.J."/>
            <person name="Herman E.K."/>
            <person name="Klute M.J."/>
            <person name="Nakayama T."/>
            <person name="Obornik M."/>
            <person name="Reyes-Prieto A."/>
            <person name="Armbrust E.V."/>
            <person name="Aves S.J."/>
            <person name="Beiko R.G."/>
            <person name="Coutinho P."/>
            <person name="Dacks J.B."/>
            <person name="Durnford D.G."/>
            <person name="Fast N.M."/>
            <person name="Green B.R."/>
            <person name="Grisdale C."/>
            <person name="Hempe F."/>
            <person name="Henrissat B."/>
            <person name="Hoppner M.P."/>
            <person name="Ishida K.-I."/>
            <person name="Kim E."/>
            <person name="Koreny L."/>
            <person name="Kroth P.G."/>
            <person name="Liu Y."/>
            <person name="Malik S.-B."/>
            <person name="Maier U.G."/>
            <person name="McRose D."/>
            <person name="Mock T."/>
            <person name="Neilson J.A."/>
            <person name="Onodera N.T."/>
            <person name="Poole A.M."/>
            <person name="Pritham E.J."/>
            <person name="Richards T.A."/>
            <person name="Rocap G."/>
            <person name="Roy S.W."/>
            <person name="Sarai C."/>
            <person name="Schaack S."/>
            <person name="Shirato S."/>
            <person name="Slamovits C.H."/>
            <person name="Spencer D.F."/>
            <person name="Suzuki S."/>
            <person name="Worden A.Z."/>
            <person name="Zauner S."/>
            <person name="Barry K."/>
            <person name="Bell C."/>
            <person name="Bharti A.K."/>
            <person name="Crow J.A."/>
            <person name="Grimwood J."/>
            <person name="Kramer R."/>
            <person name="Lindquist E."/>
            <person name="Lucas S."/>
            <person name="Salamov A."/>
            <person name="McFadden G.I."/>
            <person name="Lane C.E."/>
            <person name="Keeling P.J."/>
            <person name="Gray M.W."/>
            <person name="Grigoriev I.V."/>
            <person name="Archibald J.M."/>
        </authorList>
    </citation>
    <scope>NUCLEOTIDE SEQUENCE</scope>
    <source>
        <strain evidence="4">CCMP2712</strain>
    </source>
</reference>
<accession>L1IQ07</accession>
<feature type="region of interest" description="Disordered" evidence="1">
    <location>
        <begin position="63"/>
        <end position="105"/>
    </location>
</feature>
<protein>
    <submittedName>
        <fullName evidence="2 3">Uncharacterized protein</fullName>
    </submittedName>
</protein>
<feature type="region of interest" description="Disordered" evidence="1">
    <location>
        <begin position="14"/>
        <end position="46"/>
    </location>
</feature>
<reference evidence="3" key="3">
    <citation type="submission" date="2016-03" db="UniProtKB">
        <authorList>
            <consortium name="EnsemblProtists"/>
        </authorList>
    </citation>
    <scope>IDENTIFICATION</scope>
</reference>
<dbReference type="SUPFAM" id="SSF48371">
    <property type="entry name" value="ARM repeat"/>
    <property type="match status" value="1"/>
</dbReference>